<protein>
    <submittedName>
        <fullName evidence="3">Secreted protein</fullName>
    </submittedName>
</protein>
<evidence type="ECO:0000313" key="3">
    <source>
        <dbReference type="WBParaSite" id="HNAJ_0000787601-mRNA-1"/>
    </source>
</evidence>
<sequence length="134" mass="15142">MPRVLRISTTLCVAPLHLPITHTTSSALLLVTDSANANIYFQAFALNNGAYQDLYTATQCPYQRRLLTSIRPRKRLAILTPIPKNIMITQLTYLYPIPLSTAQAYQLLWRSTALAPTNSRRKRHTLCLQESSVN</sequence>
<reference evidence="3" key="1">
    <citation type="submission" date="2017-02" db="UniProtKB">
        <authorList>
            <consortium name="WormBaseParasite"/>
        </authorList>
    </citation>
    <scope>IDENTIFICATION</scope>
</reference>
<name>A0A0R3TKZ2_RODNA</name>
<dbReference type="AlphaFoldDB" id="A0A0R3TKZ2"/>
<organism evidence="3">
    <name type="scientific">Rodentolepis nana</name>
    <name type="common">Dwarf tapeworm</name>
    <name type="synonym">Hymenolepis nana</name>
    <dbReference type="NCBI Taxonomy" id="102285"/>
    <lineage>
        <taxon>Eukaryota</taxon>
        <taxon>Metazoa</taxon>
        <taxon>Spiralia</taxon>
        <taxon>Lophotrochozoa</taxon>
        <taxon>Platyhelminthes</taxon>
        <taxon>Cestoda</taxon>
        <taxon>Eucestoda</taxon>
        <taxon>Cyclophyllidea</taxon>
        <taxon>Hymenolepididae</taxon>
        <taxon>Rodentolepis</taxon>
    </lineage>
</organism>
<keyword evidence="2" id="KW-1185">Reference proteome</keyword>
<evidence type="ECO:0000313" key="1">
    <source>
        <dbReference type="EMBL" id="VDO03732.1"/>
    </source>
</evidence>
<dbReference type="Proteomes" id="UP000278807">
    <property type="component" value="Unassembled WGS sequence"/>
</dbReference>
<accession>A0A0R3TKZ2</accession>
<reference evidence="1 2" key="2">
    <citation type="submission" date="2018-11" db="EMBL/GenBank/DDBJ databases">
        <authorList>
            <consortium name="Pathogen Informatics"/>
        </authorList>
    </citation>
    <scope>NUCLEOTIDE SEQUENCE [LARGE SCALE GENOMIC DNA]</scope>
</reference>
<dbReference type="WBParaSite" id="HNAJ_0000787601-mRNA-1">
    <property type="protein sequence ID" value="HNAJ_0000787601-mRNA-1"/>
    <property type="gene ID" value="HNAJ_0000787601"/>
</dbReference>
<gene>
    <name evidence="1" type="ORF">HNAJ_LOCUS7872</name>
</gene>
<proteinExistence type="predicted"/>
<dbReference type="EMBL" id="UZAE01012145">
    <property type="protein sequence ID" value="VDO03732.1"/>
    <property type="molecule type" value="Genomic_DNA"/>
</dbReference>
<evidence type="ECO:0000313" key="2">
    <source>
        <dbReference type="Proteomes" id="UP000278807"/>
    </source>
</evidence>